<reference evidence="12 13" key="1">
    <citation type="submission" date="2021-02" db="EMBL/GenBank/DDBJ databases">
        <title>Porcisia hertigi Genome sequencing and assembly.</title>
        <authorList>
            <person name="Almutairi H."/>
            <person name="Gatherer D."/>
        </authorList>
    </citation>
    <scope>NUCLEOTIDE SEQUENCE [LARGE SCALE GENOMIC DNA]</scope>
    <source>
        <strain evidence="12 13">C119</strain>
    </source>
</reference>
<accession>A0A836IX09</accession>
<evidence type="ECO:0000256" key="5">
    <source>
        <dbReference type="ARBA" id="ARBA00022692"/>
    </source>
</evidence>
<dbReference type="GO" id="GO:0051560">
    <property type="term" value="P:mitochondrial calcium ion homeostasis"/>
    <property type="evidence" value="ECO:0007669"/>
    <property type="project" value="InterPro"/>
</dbReference>
<feature type="domain" description="Calcium uniporter protein C-terminal" evidence="11">
    <location>
        <begin position="180"/>
        <end position="301"/>
    </location>
</feature>
<dbReference type="InterPro" id="IPR006769">
    <property type="entry name" value="MCU_C"/>
</dbReference>
<dbReference type="InterPro" id="IPR039055">
    <property type="entry name" value="MCU_fam"/>
</dbReference>
<keyword evidence="13" id="KW-1185">Reference proteome</keyword>
<comment type="similarity">
    <text evidence="2">Belongs to the MCU (TC 1.A.77) family.</text>
</comment>
<dbReference type="GO" id="GO:1990246">
    <property type="term" value="C:uniplex complex"/>
    <property type="evidence" value="ECO:0007669"/>
    <property type="project" value="TreeGrafter"/>
</dbReference>
<sequence length="322" mass="35779">MCFTYRRVPPRCAQWRSLYGLPTRLFPLRRNRTTTTAAAGATAKLKLTSPSAPLNHVFELLPTPSTSSSSSTTPEGVVLHTGYAALPAANEPVRDVSRSCGAGTSDVCAKTNHPTETPSYAVTDMAAFERLIAEALCPFRVTLESDTASARSVLSSSSSVSMASASQVGAPRVSTTIIADHTVRELQILLADAERTLAPSTARKEKIDRFVYGVYLPLLKYGTFALLAGQLVVYFHWVFVVFDWNLVEPTTYFFAYTGVFCSLVYHYYRCGEDEFTWKNIFQRLAIRKAERMYAKGQLDVNGMLQLQRRITLIREELARMSV</sequence>
<keyword evidence="5 10" id="KW-0812">Transmembrane</keyword>
<name>A0A836IX09_9TRYP</name>
<dbReference type="EMBL" id="JAFJZO010000013">
    <property type="protein sequence ID" value="KAG5509546.1"/>
    <property type="molecule type" value="Genomic_DNA"/>
</dbReference>
<evidence type="ECO:0000256" key="10">
    <source>
        <dbReference type="SAM" id="Phobius"/>
    </source>
</evidence>
<evidence type="ECO:0000256" key="8">
    <source>
        <dbReference type="ARBA" id="ARBA00023065"/>
    </source>
</evidence>
<dbReference type="GO" id="GO:0015292">
    <property type="term" value="F:uniporter activity"/>
    <property type="evidence" value="ECO:0007669"/>
    <property type="project" value="TreeGrafter"/>
</dbReference>
<keyword evidence="3" id="KW-0813">Transport</keyword>
<keyword evidence="7 10" id="KW-1133">Transmembrane helix</keyword>
<dbReference type="Pfam" id="PF04678">
    <property type="entry name" value="MCU"/>
    <property type="match status" value="1"/>
</dbReference>
<dbReference type="Proteomes" id="UP000674318">
    <property type="component" value="Chromosome 13"/>
</dbReference>
<evidence type="ECO:0000256" key="3">
    <source>
        <dbReference type="ARBA" id="ARBA00022448"/>
    </source>
</evidence>
<evidence type="ECO:0000256" key="6">
    <source>
        <dbReference type="ARBA" id="ARBA00022837"/>
    </source>
</evidence>
<organism evidence="12 13">
    <name type="scientific">Porcisia hertigi</name>
    <dbReference type="NCBI Taxonomy" id="2761500"/>
    <lineage>
        <taxon>Eukaryota</taxon>
        <taxon>Discoba</taxon>
        <taxon>Euglenozoa</taxon>
        <taxon>Kinetoplastea</taxon>
        <taxon>Metakinetoplastina</taxon>
        <taxon>Trypanosomatida</taxon>
        <taxon>Trypanosomatidae</taxon>
        <taxon>Leishmaniinae</taxon>
        <taxon>Porcisia</taxon>
    </lineage>
</organism>
<evidence type="ECO:0000259" key="11">
    <source>
        <dbReference type="Pfam" id="PF04678"/>
    </source>
</evidence>
<evidence type="ECO:0000313" key="12">
    <source>
        <dbReference type="EMBL" id="KAG5509546.1"/>
    </source>
</evidence>
<dbReference type="AlphaFoldDB" id="A0A836IX09"/>
<protein>
    <recommendedName>
        <fullName evidence="11">Calcium uniporter protein C-terminal domain-containing protein</fullName>
    </recommendedName>
</protein>
<dbReference type="GO" id="GO:0036444">
    <property type="term" value="P:calcium import into the mitochondrion"/>
    <property type="evidence" value="ECO:0007669"/>
    <property type="project" value="TreeGrafter"/>
</dbReference>
<keyword evidence="4" id="KW-0109">Calcium transport</keyword>
<dbReference type="RefSeq" id="XP_067758698.1">
    <property type="nucleotide sequence ID" value="XM_067902201.1"/>
</dbReference>
<comment type="caution">
    <text evidence="12">The sequence shown here is derived from an EMBL/GenBank/DDBJ whole genome shotgun (WGS) entry which is preliminary data.</text>
</comment>
<dbReference type="OrthoDB" id="278338at2759"/>
<dbReference type="KEGG" id="phet:94292278"/>
<dbReference type="PANTHER" id="PTHR13462">
    <property type="entry name" value="CALCIUM UNIPORTER PROTEIN, MITOCHONDRIAL"/>
    <property type="match status" value="1"/>
</dbReference>
<feature type="transmembrane region" description="Helical" evidence="10">
    <location>
        <begin position="210"/>
        <end position="239"/>
    </location>
</feature>
<dbReference type="PANTHER" id="PTHR13462:SF46">
    <property type="entry name" value="CALCIUM UNIPORTER PROTEIN"/>
    <property type="match status" value="1"/>
</dbReference>
<dbReference type="GeneID" id="94292278"/>
<evidence type="ECO:0000256" key="1">
    <source>
        <dbReference type="ARBA" id="ARBA00004141"/>
    </source>
</evidence>
<evidence type="ECO:0000256" key="4">
    <source>
        <dbReference type="ARBA" id="ARBA00022568"/>
    </source>
</evidence>
<keyword evidence="6" id="KW-0106">Calcium</keyword>
<comment type="subcellular location">
    <subcellularLocation>
        <location evidence="1">Membrane</location>
        <topology evidence="1">Multi-pass membrane protein</topology>
    </subcellularLocation>
</comment>
<gene>
    <name evidence="12" type="ORF">JKF63_06251</name>
</gene>
<evidence type="ECO:0000256" key="9">
    <source>
        <dbReference type="ARBA" id="ARBA00023136"/>
    </source>
</evidence>
<feature type="transmembrane region" description="Helical" evidence="10">
    <location>
        <begin position="251"/>
        <end position="268"/>
    </location>
</feature>
<dbReference type="GO" id="GO:0005262">
    <property type="term" value="F:calcium channel activity"/>
    <property type="evidence" value="ECO:0007669"/>
    <property type="project" value="TreeGrafter"/>
</dbReference>
<evidence type="ECO:0000313" key="13">
    <source>
        <dbReference type="Proteomes" id="UP000674318"/>
    </source>
</evidence>
<keyword evidence="9 10" id="KW-0472">Membrane</keyword>
<keyword evidence="8" id="KW-0406">Ion transport</keyword>
<evidence type="ECO:0000256" key="7">
    <source>
        <dbReference type="ARBA" id="ARBA00022989"/>
    </source>
</evidence>
<proteinExistence type="inferred from homology"/>
<evidence type="ECO:0000256" key="2">
    <source>
        <dbReference type="ARBA" id="ARBA00005653"/>
    </source>
</evidence>